<evidence type="ECO:0000256" key="4">
    <source>
        <dbReference type="ARBA" id="ARBA00022833"/>
    </source>
</evidence>
<keyword evidence="2" id="KW-0479">Metal-binding</keyword>
<dbReference type="Gene3D" id="3.40.630.10">
    <property type="entry name" value="Zn peptidases"/>
    <property type="match status" value="1"/>
</dbReference>
<dbReference type="PIRSF" id="PIRSF037238">
    <property type="entry name" value="Carboxypeptidase_G2"/>
    <property type="match status" value="1"/>
</dbReference>
<evidence type="ECO:0000256" key="2">
    <source>
        <dbReference type="ARBA" id="ARBA00022723"/>
    </source>
</evidence>
<evidence type="ECO:0000313" key="8">
    <source>
        <dbReference type="Proteomes" id="UP001319882"/>
    </source>
</evidence>
<accession>A0ABS8DNR9</accession>
<dbReference type="EMBL" id="WHVL01000001">
    <property type="protein sequence ID" value="MCB8887921.1"/>
    <property type="molecule type" value="Genomic_DNA"/>
</dbReference>
<gene>
    <name evidence="7" type="ORF">GEV37_02095</name>
</gene>
<keyword evidence="4" id="KW-0862">Zinc</keyword>
<name>A0ABS8DNR9_9GAMM</name>
<proteinExistence type="predicted"/>
<reference evidence="7 8" key="1">
    <citation type="journal article" date="2021" name="Sci. Rep.">
        <title>Genome analysis of a halophilic bacterium Halomonas malpeensis YU-PRIM-29(T) reveals its exopolysaccharide and pigment producing capabilities.</title>
        <authorList>
            <person name="Athmika"/>
            <person name="Ghate S.D."/>
            <person name="Arun A.B."/>
            <person name="Rao S.S."/>
            <person name="Kumar S.T.A."/>
            <person name="Kandiyil M.K."/>
            <person name="Saptami K."/>
            <person name="Rekha P.D."/>
        </authorList>
    </citation>
    <scope>NUCLEOTIDE SEQUENCE [LARGE SCALE GENOMIC DNA]</scope>
    <source>
        <strain evidence="8">prim 29</strain>
    </source>
</reference>
<comment type="cofactor">
    <cofactor evidence="1">
        <name>Zn(2+)</name>
        <dbReference type="ChEBI" id="CHEBI:29105"/>
    </cofactor>
</comment>
<evidence type="ECO:0000256" key="3">
    <source>
        <dbReference type="ARBA" id="ARBA00022801"/>
    </source>
</evidence>
<dbReference type="PANTHER" id="PTHR43808:SF9">
    <property type="entry name" value="BLL0789 PROTEIN"/>
    <property type="match status" value="1"/>
</dbReference>
<dbReference type="InterPro" id="IPR036264">
    <property type="entry name" value="Bact_exopeptidase_dim_dom"/>
</dbReference>
<dbReference type="InterPro" id="IPR017150">
    <property type="entry name" value="Pept_M20_glutamate_carboxypep"/>
</dbReference>
<organism evidence="7 8">
    <name type="scientific">Vreelandella malpeensis</name>
    <dbReference type="NCBI Taxonomy" id="1172368"/>
    <lineage>
        <taxon>Bacteria</taxon>
        <taxon>Pseudomonadati</taxon>
        <taxon>Pseudomonadota</taxon>
        <taxon>Gammaproteobacteria</taxon>
        <taxon>Oceanospirillales</taxon>
        <taxon>Halomonadaceae</taxon>
        <taxon>Vreelandella</taxon>
    </lineage>
</organism>
<sequence length="374" mass="40110">MSTIHTYLDTHQEQILADIETLVRAESPSLDKAAVDACGQVLAGLFERRLGATPEVFPEPDKGDHLGFTVGQGQKRVLILGHFDTVWEIGRLDIRREAERFYGPGILDMKAGLVQAIWAVRALREVNQWPDCQVRFLCTSDEELGSPTSRQRIEKEALENDVVLVVEPATANQGALKTARKGSGRYYMSITGKAAHAGNNPEDGASAVEEMAHQIQRLHRLADHAKGTTVNVGFAEGGGPLNVVAEKARLGIDVRVNTLEEAKRLQQAIYDSHPSLAGTHLEISGDMTRPPMARTDATQRLFALACAAGEELGFSLEEASVGGGSDGNFAAAKGIATLDGLGATGAAPHAEYEHILLANVVPRTAMLAALIARL</sequence>
<dbReference type="Proteomes" id="UP001319882">
    <property type="component" value="Unassembled WGS sequence"/>
</dbReference>
<feature type="domain" description="Peptidase M20 dimerisation" evidence="6">
    <location>
        <begin position="178"/>
        <end position="270"/>
    </location>
</feature>
<dbReference type="InterPro" id="IPR002933">
    <property type="entry name" value="Peptidase_M20"/>
</dbReference>
<protein>
    <submittedName>
        <fullName evidence="7">M20 family metallopeptidase</fullName>
    </submittedName>
</protein>
<dbReference type="CDD" id="cd03885">
    <property type="entry name" value="M20_CPDG2"/>
    <property type="match status" value="1"/>
</dbReference>
<dbReference type="Pfam" id="PF01546">
    <property type="entry name" value="Peptidase_M20"/>
    <property type="match status" value="1"/>
</dbReference>
<dbReference type="Pfam" id="PF07687">
    <property type="entry name" value="M20_dimer"/>
    <property type="match status" value="1"/>
</dbReference>
<evidence type="ECO:0000256" key="1">
    <source>
        <dbReference type="ARBA" id="ARBA00001947"/>
    </source>
</evidence>
<dbReference type="InterPro" id="IPR050072">
    <property type="entry name" value="Peptidase_M20A"/>
</dbReference>
<keyword evidence="3" id="KW-0378">Hydrolase</keyword>
<dbReference type="RefSeq" id="WP_227388519.1">
    <property type="nucleotide sequence ID" value="NZ_JBHSCJ010000003.1"/>
</dbReference>
<evidence type="ECO:0000256" key="5">
    <source>
        <dbReference type="ARBA" id="ARBA00023285"/>
    </source>
</evidence>
<dbReference type="SUPFAM" id="SSF55031">
    <property type="entry name" value="Bacterial exopeptidase dimerisation domain"/>
    <property type="match status" value="1"/>
</dbReference>
<dbReference type="PROSITE" id="PS00758">
    <property type="entry name" value="ARGE_DAPE_CPG2_1"/>
    <property type="match status" value="1"/>
</dbReference>
<dbReference type="InterPro" id="IPR011650">
    <property type="entry name" value="Peptidase_M20_dimer"/>
</dbReference>
<comment type="caution">
    <text evidence="7">The sequence shown here is derived from an EMBL/GenBank/DDBJ whole genome shotgun (WGS) entry which is preliminary data.</text>
</comment>
<keyword evidence="5" id="KW-0170">Cobalt</keyword>
<keyword evidence="8" id="KW-1185">Reference proteome</keyword>
<dbReference type="InterPro" id="IPR001261">
    <property type="entry name" value="ArgE/DapE_CS"/>
</dbReference>
<evidence type="ECO:0000259" key="6">
    <source>
        <dbReference type="Pfam" id="PF07687"/>
    </source>
</evidence>
<evidence type="ECO:0000313" key="7">
    <source>
        <dbReference type="EMBL" id="MCB8887921.1"/>
    </source>
</evidence>
<dbReference type="PANTHER" id="PTHR43808">
    <property type="entry name" value="ACETYLORNITHINE DEACETYLASE"/>
    <property type="match status" value="1"/>
</dbReference>
<dbReference type="SUPFAM" id="SSF53187">
    <property type="entry name" value="Zn-dependent exopeptidases"/>
    <property type="match status" value="1"/>
</dbReference>
<dbReference type="Gene3D" id="3.30.70.360">
    <property type="match status" value="1"/>
</dbReference>